<dbReference type="PANTHER" id="PTHR47573:SF1">
    <property type="entry name" value="PROTEIN AF-9 HOMOLOG"/>
    <property type="match status" value="1"/>
</dbReference>
<dbReference type="PANTHER" id="PTHR47573">
    <property type="entry name" value="PROTEIN AF-9 HOMOLOG"/>
    <property type="match status" value="1"/>
</dbReference>
<comment type="caution">
    <text evidence="7">The sequence shown here is derived from an EMBL/GenBank/DDBJ whole genome shotgun (WGS) entry which is preliminary data.</text>
</comment>
<evidence type="ECO:0000256" key="3">
    <source>
        <dbReference type="ARBA" id="ARBA00023163"/>
    </source>
</evidence>
<dbReference type="GO" id="GO:0000785">
    <property type="term" value="C:chromatin"/>
    <property type="evidence" value="ECO:0007669"/>
    <property type="project" value="UniProtKB-ARBA"/>
</dbReference>
<dbReference type="InterPro" id="IPR038704">
    <property type="entry name" value="YEAST_sf"/>
</dbReference>
<accession>A0A1Y2FQ51</accession>
<dbReference type="InterPro" id="IPR005033">
    <property type="entry name" value="YEATS"/>
</dbReference>
<sequence>MAPARVSKCSIYRPILIGNTAEPLGDRRNPASDHTHTWTIAVKGLNNADLSPFIKKVIFKLHDTYPNAARSIEAPPFEVTETGWGEFDIQVKIFFVQEASEKPVTLYHRLKLHPYGPEVERLKAADQPIPQGMLHVSSWQYDEVVFNEPTEQLYDILTRTTGPGAGGGGALLPLEKSKDNVFCQRSEQEELDRLESAISKVDAQTRLYRDKILAMEKK</sequence>
<evidence type="ECO:0000256" key="2">
    <source>
        <dbReference type="ARBA" id="ARBA00023015"/>
    </source>
</evidence>
<keyword evidence="4 5" id="KW-0539">Nucleus</keyword>
<comment type="subcellular location">
    <subcellularLocation>
        <location evidence="5">Nucleus</location>
    </subcellularLocation>
</comment>
<dbReference type="GO" id="GO:0006355">
    <property type="term" value="P:regulation of DNA-templated transcription"/>
    <property type="evidence" value="ECO:0007669"/>
    <property type="project" value="InterPro"/>
</dbReference>
<dbReference type="GeneID" id="63783242"/>
<dbReference type="PROSITE" id="PS51037">
    <property type="entry name" value="YEATS"/>
    <property type="match status" value="1"/>
</dbReference>
<protein>
    <recommendedName>
        <fullName evidence="1">Protein AF-9 homolog</fullName>
    </recommendedName>
</protein>
<evidence type="ECO:0000256" key="4">
    <source>
        <dbReference type="ARBA" id="ARBA00023242"/>
    </source>
</evidence>
<dbReference type="OrthoDB" id="16041at2759"/>
<evidence type="ECO:0000259" key="6">
    <source>
        <dbReference type="PROSITE" id="PS51037"/>
    </source>
</evidence>
<dbReference type="OMA" id="VKPYHNE"/>
<evidence type="ECO:0000256" key="1">
    <source>
        <dbReference type="ARBA" id="ARBA00022408"/>
    </source>
</evidence>
<evidence type="ECO:0000313" key="8">
    <source>
        <dbReference type="Proteomes" id="UP000193685"/>
    </source>
</evidence>
<dbReference type="Gene3D" id="2.60.40.1970">
    <property type="entry name" value="YEATS domain"/>
    <property type="match status" value="1"/>
</dbReference>
<feature type="domain" description="YEATS" evidence="6">
    <location>
        <begin position="5"/>
        <end position="160"/>
    </location>
</feature>
<keyword evidence="2" id="KW-0805">Transcription regulation</keyword>
<gene>
    <name evidence="7" type="ORF">BCR37DRAFT_252692</name>
</gene>
<proteinExistence type="predicted"/>
<evidence type="ECO:0000256" key="5">
    <source>
        <dbReference type="PROSITE-ProRule" id="PRU00376"/>
    </source>
</evidence>
<dbReference type="Proteomes" id="UP000193685">
    <property type="component" value="Unassembled WGS sequence"/>
</dbReference>
<keyword evidence="8" id="KW-1185">Reference proteome</keyword>
<dbReference type="AlphaFoldDB" id="A0A1Y2FQ51"/>
<organism evidence="7 8">
    <name type="scientific">Protomyces lactucae-debilis</name>
    <dbReference type="NCBI Taxonomy" id="2754530"/>
    <lineage>
        <taxon>Eukaryota</taxon>
        <taxon>Fungi</taxon>
        <taxon>Dikarya</taxon>
        <taxon>Ascomycota</taxon>
        <taxon>Taphrinomycotina</taxon>
        <taxon>Taphrinomycetes</taxon>
        <taxon>Taphrinales</taxon>
        <taxon>Protomycetaceae</taxon>
        <taxon>Protomyces</taxon>
    </lineage>
</organism>
<dbReference type="EMBL" id="MCFI01000005">
    <property type="protein sequence ID" value="ORY84835.1"/>
    <property type="molecule type" value="Genomic_DNA"/>
</dbReference>
<reference evidence="7 8" key="1">
    <citation type="submission" date="2016-07" db="EMBL/GenBank/DDBJ databases">
        <title>Pervasive Adenine N6-methylation of Active Genes in Fungi.</title>
        <authorList>
            <consortium name="DOE Joint Genome Institute"/>
            <person name="Mondo S.J."/>
            <person name="Dannebaum R.O."/>
            <person name="Kuo R.C."/>
            <person name="Labutti K."/>
            <person name="Haridas S."/>
            <person name="Kuo A."/>
            <person name="Salamov A."/>
            <person name="Ahrendt S.R."/>
            <person name="Lipzen A."/>
            <person name="Sullivan W."/>
            <person name="Andreopoulos W.B."/>
            <person name="Clum A."/>
            <person name="Lindquist E."/>
            <person name="Daum C."/>
            <person name="Ramamoorthy G.K."/>
            <person name="Gryganskyi A."/>
            <person name="Culley D."/>
            <person name="Magnuson J.K."/>
            <person name="James T.Y."/>
            <person name="O'Malley M.A."/>
            <person name="Stajich J.E."/>
            <person name="Spatafora J.W."/>
            <person name="Visel A."/>
            <person name="Grigoriev I.V."/>
        </authorList>
    </citation>
    <scope>NUCLEOTIDE SEQUENCE [LARGE SCALE GENOMIC DNA]</scope>
    <source>
        <strain evidence="7 8">12-1054</strain>
    </source>
</reference>
<evidence type="ECO:0000313" key="7">
    <source>
        <dbReference type="EMBL" id="ORY84835.1"/>
    </source>
</evidence>
<dbReference type="GO" id="GO:0005634">
    <property type="term" value="C:nucleus"/>
    <property type="evidence" value="ECO:0007669"/>
    <property type="project" value="UniProtKB-SubCell"/>
</dbReference>
<dbReference type="STRING" id="56484.A0A1Y2FQ51"/>
<keyword evidence="3" id="KW-0804">Transcription</keyword>
<name>A0A1Y2FQ51_PROLT</name>
<dbReference type="InterPro" id="IPR055129">
    <property type="entry name" value="YEATS_dom"/>
</dbReference>
<dbReference type="Pfam" id="PF03366">
    <property type="entry name" value="YEATS"/>
    <property type="match status" value="1"/>
</dbReference>
<dbReference type="CDD" id="cd16908">
    <property type="entry name" value="YEATS_Yaf9_like"/>
    <property type="match status" value="1"/>
</dbReference>
<dbReference type="RefSeq" id="XP_040726618.1">
    <property type="nucleotide sequence ID" value="XM_040866643.1"/>
</dbReference>